<dbReference type="UniPathway" id="UPA00782"/>
<dbReference type="CDD" id="cd01335">
    <property type="entry name" value="Radical_SAM"/>
    <property type="match status" value="1"/>
</dbReference>
<dbReference type="GO" id="GO:0046872">
    <property type="term" value="F:metal ion binding"/>
    <property type="evidence" value="ECO:0007669"/>
    <property type="project" value="UniProtKB-KW"/>
</dbReference>
<dbReference type="InterPro" id="IPR058240">
    <property type="entry name" value="rSAM_sf"/>
</dbReference>
<dbReference type="Pfam" id="PF04055">
    <property type="entry name" value="Radical_SAM"/>
    <property type="match status" value="1"/>
</dbReference>
<dbReference type="InterPro" id="IPR007197">
    <property type="entry name" value="rSAM"/>
</dbReference>
<keyword evidence="5" id="KW-0408">Iron</keyword>
<dbReference type="RefSeq" id="WP_244499146.1">
    <property type="nucleotide sequence ID" value="NZ_FNBS01000083.1"/>
</dbReference>
<feature type="domain" description="Radical SAM core" evidence="7">
    <location>
        <begin position="84"/>
        <end position="295"/>
    </location>
</feature>
<keyword evidence="2" id="KW-0004">4Fe-4S</keyword>
<comment type="cofactor">
    <cofactor evidence="1">
        <name>[4Fe-4S] cluster</name>
        <dbReference type="ChEBI" id="CHEBI:49883"/>
    </cofactor>
</comment>
<reference evidence="8 9" key="1">
    <citation type="submission" date="2016-10" db="EMBL/GenBank/DDBJ databases">
        <authorList>
            <person name="de Groot N.N."/>
        </authorList>
    </citation>
    <scope>NUCLEOTIDE SEQUENCE [LARGE SCALE GENOMIC DNA]</scope>
    <source>
        <strain evidence="8 9">DSM 569</strain>
    </source>
</reference>
<dbReference type="SFLD" id="SFLDS00029">
    <property type="entry name" value="Radical_SAM"/>
    <property type="match status" value="1"/>
</dbReference>
<evidence type="ECO:0000256" key="2">
    <source>
        <dbReference type="ARBA" id="ARBA00022485"/>
    </source>
</evidence>
<dbReference type="SUPFAM" id="SSF102114">
    <property type="entry name" value="Radical SAM enzymes"/>
    <property type="match status" value="1"/>
</dbReference>
<evidence type="ECO:0000256" key="3">
    <source>
        <dbReference type="ARBA" id="ARBA00022691"/>
    </source>
</evidence>
<dbReference type="SFLD" id="SFLDG01067">
    <property type="entry name" value="SPASM/twitch_domain_containing"/>
    <property type="match status" value="1"/>
</dbReference>
<evidence type="ECO:0000256" key="5">
    <source>
        <dbReference type="ARBA" id="ARBA00023004"/>
    </source>
</evidence>
<sequence length="295" mass="34330">MKPSRYNFFFDFPEEPEKIVAYNSRTGALALMEKKNYDKYKNYVEKGISIDDSKLIEDLKKGQFLIDDNVDELQLLRFNLWRSRFNDKNLGLTIAPTLGCNFACVYCYEKDNQKDVFMSEEVQDKIVEYIKRQIKYLQSVNITWYGGEPLLAFDIVKDMSEKIIKLCDENEVIYGASIVTNGYNLTREVVEQFKNLRLSFIQITLDGPQDVHDKRRPLKGGQGTFEKILTNIEENIDIMPNVSLRINVDKENVSRVNEILDELEIRGLKNRLSVYLGYVEPTNDCYVPNKCLSMC</sequence>
<evidence type="ECO:0000256" key="4">
    <source>
        <dbReference type="ARBA" id="ARBA00022723"/>
    </source>
</evidence>
<gene>
    <name evidence="8" type="ORF">SAMN04244560_02482</name>
</gene>
<dbReference type="PROSITE" id="PS51918">
    <property type="entry name" value="RADICAL_SAM"/>
    <property type="match status" value="1"/>
</dbReference>
<dbReference type="Proteomes" id="UP000183404">
    <property type="component" value="Unassembled WGS sequence"/>
</dbReference>
<dbReference type="PANTHER" id="PTHR43787">
    <property type="entry name" value="FEMO COFACTOR BIOSYNTHESIS PROTEIN NIFB-RELATED"/>
    <property type="match status" value="1"/>
</dbReference>
<evidence type="ECO:0000313" key="8">
    <source>
        <dbReference type="EMBL" id="SDG51569.1"/>
    </source>
</evidence>
<keyword evidence="6" id="KW-0411">Iron-sulfur</keyword>
<proteinExistence type="predicted"/>
<organism evidence="8 9">
    <name type="scientific">Thermoanaerobacter thermohydrosulfuricus</name>
    <name type="common">Clostridium thermohydrosulfuricum</name>
    <dbReference type="NCBI Taxonomy" id="1516"/>
    <lineage>
        <taxon>Bacteria</taxon>
        <taxon>Bacillati</taxon>
        <taxon>Bacillota</taxon>
        <taxon>Clostridia</taxon>
        <taxon>Thermoanaerobacterales</taxon>
        <taxon>Thermoanaerobacteraceae</taxon>
        <taxon>Thermoanaerobacter</taxon>
    </lineage>
</organism>
<keyword evidence="4" id="KW-0479">Metal-binding</keyword>
<dbReference type="AlphaFoldDB" id="A0A1G7UWQ3"/>
<dbReference type="GO" id="GO:0051539">
    <property type="term" value="F:4 iron, 4 sulfur cluster binding"/>
    <property type="evidence" value="ECO:0007669"/>
    <property type="project" value="UniProtKB-KW"/>
</dbReference>
<dbReference type="EMBL" id="FNBS01000083">
    <property type="protein sequence ID" value="SDG51569.1"/>
    <property type="molecule type" value="Genomic_DNA"/>
</dbReference>
<evidence type="ECO:0000256" key="6">
    <source>
        <dbReference type="ARBA" id="ARBA00023014"/>
    </source>
</evidence>
<evidence type="ECO:0000259" key="7">
    <source>
        <dbReference type="PROSITE" id="PS51918"/>
    </source>
</evidence>
<protein>
    <submittedName>
        <fullName evidence="8">4Fe-4S single cluster domain-containing protein</fullName>
    </submittedName>
</protein>
<dbReference type="PANTHER" id="PTHR43787:SF3">
    <property type="entry name" value="ARYLSULFATASE REGULATORY PROTEIN"/>
    <property type="match status" value="1"/>
</dbReference>
<dbReference type="InterPro" id="IPR013785">
    <property type="entry name" value="Aldolase_TIM"/>
</dbReference>
<dbReference type="GO" id="GO:0003824">
    <property type="term" value="F:catalytic activity"/>
    <property type="evidence" value="ECO:0007669"/>
    <property type="project" value="InterPro"/>
</dbReference>
<keyword evidence="3" id="KW-0949">S-adenosyl-L-methionine</keyword>
<evidence type="ECO:0000256" key="1">
    <source>
        <dbReference type="ARBA" id="ARBA00001966"/>
    </source>
</evidence>
<accession>A0A1G7UWQ3</accession>
<evidence type="ECO:0000313" key="9">
    <source>
        <dbReference type="Proteomes" id="UP000183404"/>
    </source>
</evidence>
<dbReference type="Gene3D" id="3.20.20.70">
    <property type="entry name" value="Aldolase class I"/>
    <property type="match status" value="1"/>
</dbReference>
<name>A0A1G7UWQ3_THETY</name>